<evidence type="ECO:0000256" key="2">
    <source>
        <dbReference type="ARBA" id="ARBA00022676"/>
    </source>
</evidence>
<keyword evidence="6" id="KW-1185">Reference proteome</keyword>
<keyword evidence="3" id="KW-0808">Transferase</keyword>
<gene>
    <name evidence="5" type="ORF">CHLNCDRAFT_137666</name>
</gene>
<organism evidence="6">
    <name type="scientific">Chlorella variabilis</name>
    <name type="common">Green alga</name>
    <dbReference type="NCBI Taxonomy" id="554065"/>
    <lineage>
        <taxon>Eukaryota</taxon>
        <taxon>Viridiplantae</taxon>
        <taxon>Chlorophyta</taxon>
        <taxon>core chlorophytes</taxon>
        <taxon>Trebouxiophyceae</taxon>
        <taxon>Chlorellales</taxon>
        <taxon>Chlorellaceae</taxon>
        <taxon>Chlorella clade</taxon>
        <taxon>Chlorella</taxon>
    </lineage>
</organism>
<dbReference type="Pfam" id="PF00535">
    <property type="entry name" value="Glycos_transf_2"/>
    <property type="match status" value="1"/>
</dbReference>
<evidence type="ECO:0000256" key="3">
    <source>
        <dbReference type="ARBA" id="ARBA00022679"/>
    </source>
</evidence>
<name>E1Z481_CHLVA</name>
<dbReference type="eggNOG" id="KOG3736">
    <property type="taxonomic scope" value="Eukaryota"/>
</dbReference>
<dbReference type="PANTHER" id="PTHR43179">
    <property type="entry name" value="RHAMNOSYLTRANSFERASE WBBL"/>
    <property type="match status" value="1"/>
</dbReference>
<proteinExistence type="inferred from homology"/>
<dbReference type="OrthoDB" id="6119243at2759"/>
<dbReference type="PANTHER" id="PTHR43179:SF12">
    <property type="entry name" value="GALACTOFURANOSYLTRANSFERASE GLFT2"/>
    <property type="match status" value="1"/>
</dbReference>
<evidence type="ECO:0000256" key="1">
    <source>
        <dbReference type="ARBA" id="ARBA00006739"/>
    </source>
</evidence>
<evidence type="ECO:0000313" key="6">
    <source>
        <dbReference type="Proteomes" id="UP000008141"/>
    </source>
</evidence>
<reference evidence="5 6" key="1">
    <citation type="journal article" date="2010" name="Plant Cell">
        <title>The Chlorella variabilis NC64A genome reveals adaptation to photosymbiosis, coevolution with viruses, and cryptic sex.</title>
        <authorList>
            <person name="Blanc G."/>
            <person name="Duncan G."/>
            <person name="Agarkova I."/>
            <person name="Borodovsky M."/>
            <person name="Gurnon J."/>
            <person name="Kuo A."/>
            <person name="Lindquist E."/>
            <person name="Lucas S."/>
            <person name="Pangilinan J."/>
            <person name="Polle J."/>
            <person name="Salamov A."/>
            <person name="Terry A."/>
            <person name="Yamada T."/>
            <person name="Dunigan D.D."/>
            <person name="Grigoriev I.V."/>
            <person name="Claverie J.M."/>
            <person name="Van Etten J.L."/>
        </authorList>
    </citation>
    <scope>NUCLEOTIDE SEQUENCE [LARGE SCALE GENOMIC DNA]</scope>
    <source>
        <strain evidence="5 6">NC64A</strain>
    </source>
</reference>
<dbReference type="InParanoid" id="E1Z481"/>
<dbReference type="Gene3D" id="3.90.550.10">
    <property type="entry name" value="Spore Coat Polysaccharide Biosynthesis Protein SpsA, Chain A"/>
    <property type="match status" value="1"/>
</dbReference>
<dbReference type="Proteomes" id="UP000008141">
    <property type="component" value="Unassembled WGS sequence"/>
</dbReference>
<accession>E1Z481</accession>
<protein>
    <recommendedName>
        <fullName evidence="4">Glycosyltransferase 2-like domain-containing protein</fullName>
    </recommendedName>
</protein>
<sequence>MTAALYVQALRHGCCQVLRLRLPPWQKLLLIGLKAVAITGYFVGKLRSWSRASNGSMREARPRRPLPSFLCSGGPAGGAVVVVPACIAGRHQAARLQRLVHGVLFGQQEAPAAVVVVDDCSPVQVADLLAEVQGAAPIGHQPLLAVHRLPTNQGLAAACNVGLQLAAGMGAGVVLFTDDDCQPDADWVACMLAAQARTPGLVCGRTAATRPGTAVGLFHDVFGTLNGRLLPDGSLLYGCTCNLSAALPALQAAAGSGAPAAGPFPAPACGSSGLLLFDESFSIAAFENVEYCVRARKAGIAISYAPEALVLHDYAYTPAALFRQFAKHGSQEGLMALKHREYPALLAASRDVPAVAAGACS</sequence>
<dbReference type="RefSeq" id="XP_005851409.1">
    <property type="nucleotide sequence ID" value="XM_005851347.1"/>
</dbReference>
<dbReference type="AlphaFoldDB" id="E1Z481"/>
<dbReference type="InterPro" id="IPR001173">
    <property type="entry name" value="Glyco_trans_2-like"/>
</dbReference>
<evidence type="ECO:0000259" key="4">
    <source>
        <dbReference type="Pfam" id="PF00535"/>
    </source>
</evidence>
<dbReference type="KEGG" id="cvr:CHLNCDRAFT_137666"/>
<dbReference type="GO" id="GO:0016757">
    <property type="term" value="F:glycosyltransferase activity"/>
    <property type="evidence" value="ECO:0007669"/>
    <property type="project" value="UniProtKB-KW"/>
</dbReference>
<comment type="similarity">
    <text evidence="1">Belongs to the glycosyltransferase 2 family.</text>
</comment>
<keyword evidence="2" id="KW-0328">Glycosyltransferase</keyword>
<feature type="domain" description="Glycosyltransferase 2-like" evidence="4">
    <location>
        <begin position="81"/>
        <end position="213"/>
    </location>
</feature>
<dbReference type="SUPFAM" id="SSF53448">
    <property type="entry name" value="Nucleotide-diphospho-sugar transferases"/>
    <property type="match status" value="1"/>
</dbReference>
<dbReference type="InterPro" id="IPR029044">
    <property type="entry name" value="Nucleotide-diphossugar_trans"/>
</dbReference>
<dbReference type="GeneID" id="17358948"/>
<evidence type="ECO:0000313" key="5">
    <source>
        <dbReference type="EMBL" id="EFN59307.1"/>
    </source>
</evidence>
<dbReference type="EMBL" id="GL433836">
    <property type="protein sequence ID" value="EFN59307.1"/>
    <property type="molecule type" value="Genomic_DNA"/>
</dbReference>